<reference evidence="1 2" key="1">
    <citation type="submission" date="2022-06" db="EMBL/GenBank/DDBJ databases">
        <title>Runella sp. S5 genome sequencing.</title>
        <authorList>
            <person name="Park S."/>
        </authorList>
    </citation>
    <scope>NUCLEOTIDE SEQUENCE [LARGE SCALE GENOMIC DNA]</scope>
    <source>
        <strain evidence="1 2">S5</strain>
    </source>
</reference>
<dbReference type="Proteomes" id="UP001204772">
    <property type="component" value="Unassembled WGS sequence"/>
</dbReference>
<gene>
    <name evidence="1" type="ORF">NCI00_12755</name>
</gene>
<dbReference type="EMBL" id="JAMZEL010000004">
    <property type="protein sequence ID" value="MCP1383307.1"/>
    <property type="molecule type" value="Genomic_DNA"/>
</dbReference>
<name>A0ABT1FNJ7_9BACT</name>
<proteinExistence type="predicted"/>
<evidence type="ECO:0000313" key="1">
    <source>
        <dbReference type="EMBL" id="MCP1383307.1"/>
    </source>
</evidence>
<accession>A0ABT1FNJ7</accession>
<evidence type="ECO:0000313" key="2">
    <source>
        <dbReference type="Proteomes" id="UP001204772"/>
    </source>
</evidence>
<sequence>MDKPFYDFVILENAYRYEFTSIGEKEILKVIVYQQTDLPDFFSLTLADVLPDGSLDVFVESKNGDMEKILATVIQTILAFLSHNPEAKIAFSGSTAHRTRLYSIILTKEIEKVAHTLTVLGLSDKGLVPFERNEKYDGFVILKKK</sequence>
<protein>
    <submittedName>
        <fullName evidence="1">Uncharacterized protein</fullName>
    </submittedName>
</protein>
<dbReference type="RefSeq" id="WP_253528085.1">
    <property type="nucleotide sequence ID" value="NZ_JAMZEL010000004.1"/>
</dbReference>
<keyword evidence="2" id="KW-1185">Reference proteome</keyword>
<organism evidence="1 2">
    <name type="scientific">Runella salmonicolor</name>
    <dbReference type="NCBI Taxonomy" id="2950278"/>
    <lineage>
        <taxon>Bacteria</taxon>
        <taxon>Pseudomonadati</taxon>
        <taxon>Bacteroidota</taxon>
        <taxon>Cytophagia</taxon>
        <taxon>Cytophagales</taxon>
        <taxon>Spirosomataceae</taxon>
        <taxon>Runella</taxon>
    </lineage>
</organism>
<comment type="caution">
    <text evidence="1">The sequence shown here is derived from an EMBL/GenBank/DDBJ whole genome shotgun (WGS) entry which is preliminary data.</text>
</comment>
<dbReference type="Pfam" id="PF22028">
    <property type="entry name" value="DUF6934"/>
    <property type="match status" value="1"/>
</dbReference>
<dbReference type="InterPro" id="IPR053865">
    <property type="entry name" value="DUF6934"/>
</dbReference>